<dbReference type="Gene3D" id="1.20.1070.10">
    <property type="entry name" value="Rhodopsin 7-helix transmembrane proteins"/>
    <property type="match status" value="2"/>
</dbReference>
<dbReference type="InterPro" id="IPR036445">
    <property type="entry name" value="GPCR_2_extracell_dom_sf"/>
</dbReference>
<evidence type="ECO:0000256" key="1">
    <source>
        <dbReference type="ARBA" id="ARBA00004651"/>
    </source>
</evidence>
<feature type="transmembrane region" description="Helical" evidence="14">
    <location>
        <begin position="442"/>
        <end position="464"/>
    </location>
</feature>
<keyword evidence="7" id="KW-0297">G-protein coupled receptor</keyword>
<evidence type="ECO:0000256" key="12">
    <source>
        <dbReference type="ARBA" id="ARBA00023224"/>
    </source>
</evidence>
<keyword evidence="4 14" id="KW-0812">Transmembrane</keyword>
<feature type="transmembrane region" description="Helical" evidence="14">
    <location>
        <begin position="200"/>
        <end position="219"/>
    </location>
</feature>
<feature type="transmembrane region" description="Helical" evidence="14">
    <location>
        <begin position="345"/>
        <end position="368"/>
    </location>
</feature>
<feature type="compositionally biased region" description="Basic and acidic residues" evidence="13">
    <location>
        <begin position="475"/>
        <end position="487"/>
    </location>
</feature>
<keyword evidence="9" id="KW-1015">Disulfide bond</keyword>
<evidence type="ECO:0000259" key="16">
    <source>
        <dbReference type="PROSITE" id="PS50261"/>
    </source>
</evidence>
<reference evidence="17 18" key="1">
    <citation type="submission" date="2015-12" db="EMBL/GenBank/DDBJ databases">
        <title>The genome of Folsomia candida.</title>
        <authorList>
            <person name="Faddeeva A."/>
            <person name="Derks M.F."/>
            <person name="Anvar Y."/>
            <person name="Smit S."/>
            <person name="Van Straalen N."/>
            <person name="Roelofs D."/>
        </authorList>
    </citation>
    <scope>NUCLEOTIDE SEQUENCE [LARGE SCALE GENOMIC DNA]</scope>
    <source>
        <strain evidence="17 18">VU population</strain>
        <tissue evidence="17">Whole body</tissue>
    </source>
</reference>
<dbReference type="SMART" id="SM00008">
    <property type="entry name" value="HormR"/>
    <property type="match status" value="1"/>
</dbReference>
<dbReference type="Pfam" id="PF02793">
    <property type="entry name" value="HRM"/>
    <property type="match status" value="1"/>
</dbReference>
<evidence type="ECO:0000256" key="9">
    <source>
        <dbReference type="ARBA" id="ARBA00023157"/>
    </source>
</evidence>
<proteinExistence type="inferred from homology"/>
<dbReference type="GO" id="GO:0007166">
    <property type="term" value="P:cell surface receptor signaling pathway"/>
    <property type="evidence" value="ECO:0007669"/>
    <property type="project" value="InterPro"/>
</dbReference>
<evidence type="ECO:0000256" key="3">
    <source>
        <dbReference type="ARBA" id="ARBA00022475"/>
    </source>
</evidence>
<gene>
    <name evidence="17" type="ORF">Fcan01_13428</name>
</gene>
<feature type="domain" description="G-protein coupled receptors family 2 profile 1" evidence="15">
    <location>
        <begin position="89"/>
        <end position="155"/>
    </location>
</feature>
<dbReference type="PANTHER" id="PTHR45620:SF32">
    <property type="entry name" value="DIURETIC HORMONE 31 RECEPTOR, ISOFORM C"/>
    <property type="match status" value="1"/>
</dbReference>
<evidence type="ECO:0000259" key="15">
    <source>
        <dbReference type="PROSITE" id="PS50227"/>
    </source>
</evidence>
<evidence type="ECO:0000256" key="7">
    <source>
        <dbReference type="ARBA" id="ARBA00023040"/>
    </source>
</evidence>
<dbReference type="STRING" id="158441.A0A226E4K0"/>
<evidence type="ECO:0000256" key="5">
    <source>
        <dbReference type="ARBA" id="ARBA00022729"/>
    </source>
</evidence>
<evidence type="ECO:0000256" key="13">
    <source>
        <dbReference type="SAM" id="MobiDB-lite"/>
    </source>
</evidence>
<keyword evidence="3" id="KW-1003">Cell membrane</keyword>
<dbReference type="AlphaFoldDB" id="A0A226E4K0"/>
<feature type="transmembrane region" description="Helical" evidence="14">
    <location>
        <begin position="304"/>
        <end position="325"/>
    </location>
</feature>
<dbReference type="PROSITE" id="PS00649">
    <property type="entry name" value="G_PROTEIN_RECEP_F2_1"/>
    <property type="match status" value="1"/>
</dbReference>
<dbReference type="Pfam" id="PF00002">
    <property type="entry name" value="7tm_2"/>
    <property type="match status" value="1"/>
</dbReference>
<dbReference type="EMBL" id="LNIX01000007">
    <property type="protein sequence ID" value="OXA51416.1"/>
    <property type="molecule type" value="Genomic_DNA"/>
</dbReference>
<feature type="region of interest" description="Disordered" evidence="13">
    <location>
        <begin position="508"/>
        <end position="528"/>
    </location>
</feature>
<dbReference type="PROSITE" id="PS50261">
    <property type="entry name" value="G_PROTEIN_RECEP_F2_4"/>
    <property type="match status" value="1"/>
</dbReference>
<evidence type="ECO:0000313" key="17">
    <source>
        <dbReference type="EMBL" id="OXA51416.1"/>
    </source>
</evidence>
<dbReference type="InterPro" id="IPR003287">
    <property type="entry name" value="GPCR_2_calcitonin_rcpt_fam"/>
</dbReference>
<feature type="region of interest" description="Disordered" evidence="13">
    <location>
        <begin position="475"/>
        <end position="496"/>
    </location>
</feature>
<dbReference type="PRINTS" id="PR01350">
    <property type="entry name" value="CTRFAMILY"/>
</dbReference>
<evidence type="ECO:0000256" key="11">
    <source>
        <dbReference type="ARBA" id="ARBA00023180"/>
    </source>
</evidence>
<evidence type="ECO:0000256" key="14">
    <source>
        <dbReference type="SAM" id="Phobius"/>
    </source>
</evidence>
<keyword evidence="5" id="KW-0732">Signal</keyword>
<dbReference type="PROSITE" id="PS50227">
    <property type="entry name" value="G_PROTEIN_RECEP_F2_3"/>
    <property type="match status" value="1"/>
</dbReference>
<dbReference type="InterPro" id="IPR000832">
    <property type="entry name" value="GPCR_2_secretin-like"/>
</dbReference>
<dbReference type="OrthoDB" id="6160250at2759"/>
<accession>A0A226E4K0</accession>
<keyword evidence="11" id="KW-0325">Glycoprotein</keyword>
<sequence>MHPRVPSTMLNTSITSPEVSASNISPEAEEGDNNRDEIVAIANEQLSIFQKLMQGSWLEHQCLDGHVATNSTSQNQQLTKCCVWLRKVCPRTFDGWSCWNETPAGMLSYNSCPAFVLGFDSSKYGFKECLEDGTWFKHPQSNMTWSNYTDCVNSEEYQWRNFIVSLNEIGYVISVVALIISLLIFCGFKEQWNNLRKRTLKLEILMVPLVHLFCTLLGFSRCLECTRVRIHKHLFVSFIINNLLWLAWYTFVTGSPSTLLKEPVTKTELKIGAEDRAATLEGFYLHTLLVFAFIRSDSELLRGFYVFGWLGPIIPISAYAGLRIYDSHEDLAPCWTMDSKWSLVLAVPVVMSLGLNLGFLCNILRVLITKLNDSQRSFNNVTRRNSSIIAPDSQYSLKKGQAVRATLILIPLLGLHYLLIPIRPAKGTNWEAIYDIVAACSSSLQGLCVSVLFCFCNSEVLLVFRRKIWSRFSRDDDASPGHNRDDAADTSGPLPTSMSVLVIRSDPGENQVESQWRRCQPNSEREMY</sequence>
<feature type="compositionally biased region" description="Polar residues" evidence="13">
    <location>
        <begin position="8"/>
        <end position="25"/>
    </location>
</feature>
<evidence type="ECO:0000256" key="6">
    <source>
        <dbReference type="ARBA" id="ARBA00022989"/>
    </source>
</evidence>
<dbReference type="SUPFAM" id="SSF111418">
    <property type="entry name" value="Hormone receptor domain"/>
    <property type="match status" value="1"/>
</dbReference>
<protein>
    <submittedName>
        <fullName evidence="17">Calcitonin receptor</fullName>
    </submittedName>
</protein>
<organism evidence="17 18">
    <name type="scientific">Folsomia candida</name>
    <name type="common">Springtail</name>
    <dbReference type="NCBI Taxonomy" id="158441"/>
    <lineage>
        <taxon>Eukaryota</taxon>
        <taxon>Metazoa</taxon>
        <taxon>Ecdysozoa</taxon>
        <taxon>Arthropoda</taxon>
        <taxon>Hexapoda</taxon>
        <taxon>Collembola</taxon>
        <taxon>Entomobryomorpha</taxon>
        <taxon>Isotomoidea</taxon>
        <taxon>Isotomidae</taxon>
        <taxon>Proisotominae</taxon>
        <taxon>Folsomia</taxon>
    </lineage>
</organism>
<dbReference type="InterPro" id="IPR050332">
    <property type="entry name" value="GPCR_2"/>
</dbReference>
<evidence type="ECO:0000256" key="2">
    <source>
        <dbReference type="ARBA" id="ARBA00005314"/>
    </source>
</evidence>
<dbReference type="Proteomes" id="UP000198287">
    <property type="component" value="Unassembled WGS sequence"/>
</dbReference>
<comment type="subcellular location">
    <subcellularLocation>
        <location evidence="1">Cell membrane</location>
        <topology evidence="1">Multi-pass membrane protein</topology>
    </subcellularLocation>
</comment>
<dbReference type="InterPro" id="IPR001879">
    <property type="entry name" value="GPCR_2_extracellular_dom"/>
</dbReference>
<keyword evidence="6 14" id="KW-1133">Transmembrane helix</keyword>
<feature type="transmembrane region" description="Helical" evidence="14">
    <location>
        <begin position="169"/>
        <end position="188"/>
    </location>
</feature>
<name>A0A226E4K0_FOLCA</name>
<feature type="transmembrane region" description="Helical" evidence="14">
    <location>
        <begin position="402"/>
        <end position="422"/>
    </location>
</feature>
<dbReference type="Gene3D" id="4.10.1240.10">
    <property type="entry name" value="GPCR, family 2, extracellular hormone receptor domain"/>
    <property type="match status" value="1"/>
</dbReference>
<feature type="domain" description="G-protein coupled receptors family 2 profile 2" evidence="16">
    <location>
        <begin position="163"/>
        <end position="457"/>
    </location>
</feature>
<dbReference type="GO" id="GO:0005886">
    <property type="term" value="C:plasma membrane"/>
    <property type="evidence" value="ECO:0007669"/>
    <property type="project" value="UniProtKB-SubCell"/>
</dbReference>
<evidence type="ECO:0000256" key="4">
    <source>
        <dbReference type="ARBA" id="ARBA00022692"/>
    </source>
</evidence>
<dbReference type="PANTHER" id="PTHR45620">
    <property type="entry name" value="PDF RECEPTOR-LIKE PROTEIN-RELATED"/>
    <property type="match status" value="1"/>
</dbReference>
<evidence type="ECO:0000313" key="18">
    <source>
        <dbReference type="Proteomes" id="UP000198287"/>
    </source>
</evidence>
<feature type="region of interest" description="Disordered" evidence="13">
    <location>
        <begin position="1"/>
        <end position="33"/>
    </location>
</feature>
<feature type="transmembrane region" description="Helical" evidence="14">
    <location>
        <begin position="234"/>
        <end position="252"/>
    </location>
</feature>
<comment type="caution">
    <text evidence="17">The sequence shown here is derived from an EMBL/GenBank/DDBJ whole genome shotgun (WGS) entry which is preliminary data.</text>
</comment>
<dbReference type="InterPro" id="IPR017983">
    <property type="entry name" value="GPCR_2_secretin-like_CS"/>
</dbReference>
<evidence type="ECO:0000256" key="8">
    <source>
        <dbReference type="ARBA" id="ARBA00023136"/>
    </source>
</evidence>
<comment type="similarity">
    <text evidence="2">Belongs to the G-protein coupled receptor 2 family.</text>
</comment>
<keyword evidence="10 17" id="KW-0675">Receptor</keyword>
<dbReference type="PRINTS" id="PR00249">
    <property type="entry name" value="GPCRSECRETIN"/>
</dbReference>
<dbReference type="InterPro" id="IPR017981">
    <property type="entry name" value="GPCR_2-like_7TM"/>
</dbReference>
<evidence type="ECO:0000256" key="10">
    <source>
        <dbReference type="ARBA" id="ARBA00023170"/>
    </source>
</evidence>
<dbReference type="GO" id="GO:0007188">
    <property type="term" value="P:adenylate cyclase-modulating G protein-coupled receptor signaling pathway"/>
    <property type="evidence" value="ECO:0007669"/>
    <property type="project" value="TreeGrafter"/>
</dbReference>
<dbReference type="OMA" id="PNSEREM"/>
<dbReference type="GO" id="GO:0004948">
    <property type="term" value="F:calcitonin receptor activity"/>
    <property type="evidence" value="ECO:0007669"/>
    <property type="project" value="InterPro"/>
</dbReference>
<keyword evidence="18" id="KW-1185">Reference proteome</keyword>
<keyword evidence="8 14" id="KW-0472">Membrane</keyword>
<keyword evidence="12" id="KW-0807">Transducer</keyword>